<comment type="caution">
    <text evidence="2">The sequence shown here is derived from an EMBL/GenBank/DDBJ whole genome shotgun (WGS) entry which is preliminary data.</text>
</comment>
<name>A0A5C6FIU3_9BACT</name>
<evidence type="ECO:0000313" key="3">
    <source>
        <dbReference type="Proteomes" id="UP000318288"/>
    </source>
</evidence>
<feature type="transmembrane region" description="Helical" evidence="1">
    <location>
        <begin position="85"/>
        <end position="109"/>
    </location>
</feature>
<keyword evidence="1" id="KW-1133">Transmembrane helix</keyword>
<dbReference type="OrthoDB" id="283260at2"/>
<feature type="transmembrane region" description="Helical" evidence="1">
    <location>
        <begin position="49"/>
        <end position="73"/>
    </location>
</feature>
<dbReference type="EMBL" id="SJPW01000001">
    <property type="protein sequence ID" value="TWU60007.1"/>
    <property type="molecule type" value="Genomic_DNA"/>
</dbReference>
<feature type="transmembrane region" description="Helical" evidence="1">
    <location>
        <begin position="222"/>
        <end position="242"/>
    </location>
</feature>
<keyword evidence="1" id="KW-0472">Membrane</keyword>
<proteinExistence type="predicted"/>
<protein>
    <submittedName>
        <fullName evidence="2">Uncharacterized protein</fullName>
    </submittedName>
</protein>
<reference evidence="2 3" key="1">
    <citation type="submission" date="2019-02" db="EMBL/GenBank/DDBJ databases">
        <title>Deep-cultivation of Planctomycetes and their phenomic and genomic characterization uncovers novel biology.</title>
        <authorList>
            <person name="Wiegand S."/>
            <person name="Jogler M."/>
            <person name="Boedeker C."/>
            <person name="Pinto D."/>
            <person name="Vollmers J."/>
            <person name="Rivas-Marin E."/>
            <person name="Kohn T."/>
            <person name="Peeters S.H."/>
            <person name="Heuer A."/>
            <person name="Rast P."/>
            <person name="Oberbeckmann S."/>
            <person name="Bunk B."/>
            <person name="Jeske O."/>
            <person name="Meyerdierks A."/>
            <person name="Storesund J.E."/>
            <person name="Kallscheuer N."/>
            <person name="Luecker S."/>
            <person name="Lage O.M."/>
            <person name="Pohl T."/>
            <person name="Merkel B.J."/>
            <person name="Hornburger P."/>
            <person name="Mueller R.-W."/>
            <person name="Bruemmer F."/>
            <person name="Labrenz M."/>
            <person name="Spormann A.M."/>
            <person name="Op Den Camp H."/>
            <person name="Overmann J."/>
            <person name="Amann R."/>
            <person name="Jetten M.S.M."/>
            <person name="Mascher T."/>
            <person name="Medema M.H."/>
            <person name="Devos D.P."/>
            <person name="Kaster A.-K."/>
            <person name="Ovreas L."/>
            <person name="Rohde M."/>
            <person name="Galperin M.Y."/>
            <person name="Jogler C."/>
        </authorList>
    </citation>
    <scope>NUCLEOTIDE SEQUENCE [LARGE SCALE GENOMIC DNA]</scope>
    <source>
        <strain evidence="2 3">Poly51</strain>
    </source>
</reference>
<evidence type="ECO:0000313" key="2">
    <source>
        <dbReference type="EMBL" id="TWU60007.1"/>
    </source>
</evidence>
<feature type="transmembrane region" description="Helical" evidence="1">
    <location>
        <begin position="262"/>
        <end position="284"/>
    </location>
</feature>
<dbReference type="AlphaFoldDB" id="A0A5C6FIU3"/>
<feature type="transmembrane region" description="Helical" evidence="1">
    <location>
        <begin position="116"/>
        <end position="138"/>
    </location>
</feature>
<dbReference type="Proteomes" id="UP000318288">
    <property type="component" value="Unassembled WGS sequence"/>
</dbReference>
<dbReference type="RefSeq" id="WP_146453556.1">
    <property type="nucleotide sequence ID" value="NZ_SJPW01000001.1"/>
</dbReference>
<accession>A0A5C6FIU3</accession>
<feature type="transmembrane region" description="Helical" evidence="1">
    <location>
        <begin position="296"/>
        <end position="318"/>
    </location>
</feature>
<keyword evidence="1" id="KW-0812">Transmembrane</keyword>
<keyword evidence="3" id="KW-1185">Reference proteome</keyword>
<organism evidence="2 3">
    <name type="scientific">Rubripirellula tenax</name>
    <dbReference type="NCBI Taxonomy" id="2528015"/>
    <lineage>
        <taxon>Bacteria</taxon>
        <taxon>Pseudomonadati</taxon>
        <taxon>Planctomycetota</taxon>
        <taxon>Planctomycetia</taxon>
        <taxon>Pirellulales</taxon>
        <taxon>Pirellulaceae</taxon>
        <taxon>Rubripirellula</taxon>
    </lineage>
</organism>
<evidence type="ECO:0000256" key="1">
    <source>
        <dbReference type="SAM" id="Phobius"/>
    </source>
</evidence>
<feature type="transmembrane region" description="Helical" evidence="1">
    <location>
        <begin position="196"/>
        <end position="216"/>
    </location>
</feature>
<sequence length="339" mass="37164">MSDSTDDPKSLLSDLSDDQIAISQYMSSRSYRRSLLQSGGRTMYARESIVGGVLSITMLVVAIGLTVALMIAWTQEWLGSLGTFLPMMMAIQTVLVPPMVAISFAVAMAMFWHRPVMLRVLVAIVMTVPGSATFILVLSAALGEPLNRDFWIPPFACLFAHFLAAGTVAVFVQLFTPWTLSHQSGPRAVSIAPTNLLSLFELTVFFAIGFAVLLAISTEEMILGLAFFAIWGSLSTAAIIYIMTVTLTPETESSDSLRHRRWIAIVFIFLCVVATNVFFAMSMYNWQLSLPNLPRIAASSLYGTALGSGTCEIMVSMLRSSRWTVVNRRSSPDDRSATR</sequence>
<gene>
    <name evidence="2" type="ORF">Poly51_02800</name>
</gene>
<feature type="transmembrane region" description="Helical" evidence="1">
    <location>
        <begin position="150"/>
        <end position="175"/>
    </location>
</feature>